<evidence type="ECO:0000313" key="1">
    <source>
        <dbReference type="EMBL" id="GIX87818.1"/>
    </source>
</evidence>
<name>A0AAV4NTV1_CAEEX</name>
<reference evidence="1 2" key="1">
    <citation type="submission" date="2021-06" db="EMBL/GenBank/DDBJ databases">
        <title>Caerostris extrusa draft genome.</title>
        <authorList>
            <person name="Kono N."/>
            <person name="Arakawa K."/>
        </authorList>
    </citation>
    <scope>NUCLEOTIDE SEQUENCE [LARGE SCALE GENOMIC DNA]</scope>
</reference>
<dbReference type="AlphaFoldDB" id="A0AAV4NTV1"/>
<dbReference type="Proteomes" id="UP001054945">
    <property type="component" value="Unassembled WGS sequence"/>
</dbReference>
<evidence type="ECO:0000313" key="2">
    <source>
        <dbReference type="Proteomes" id="UP001054945"/>
    </source>
</evidence>
<comment type="caution">
    <text evidence="1">The sequence shown here is derived from an EMBL/GenBank/DDBJ whole genome shotgun (WGS) entry which is preliminary data.</text>
</comment>
<protein>
    <submittedName>
        <fullName evidence="1">Uncharacterized protein</fullName>
    </submittedName>
</protein>
<proteinExistence type="predicted"/>
<accession>A0AAV4NTV1</accession>
<dbReference type="EMBL" id="BPLR01021268">
    <property type="protein sequence ID" value="GIX87818.1"/>
    <property type="molecule type" value="Genomic_DNA"/>
</dbReference>
<sequence>MVRIVIGGQLWERSSRLEFKEENLSNSSEIYFHENTVWFASMMTDFEEENEIILRSMQKIEKEACSILKHYLEFGRERSKSCSDIYLKIKSVTTFNFEFIKP</sequence>
<keyword evidence="2" id="KW-1185">Reference proteome</keyword>
<gene>
    <name evidence="1" type="ORF">CEXT_355091</name>
</gene>
<organism evidence="1 2">
    <name type="scientific">Caerostris extrusa</name>
    <name type="common">Bark spider</name>
    <name type="synonym">Caerostris bankana</name>
    <dbReference type="NCBI Taxonomy" id="172846"/>
    <lineage>
        <taxon>Eukaryota</taxon>
        <taxon>Metazoa</taxon>
        <taxon>Ecdysozoa</taxon>
        <taxon>Arthropoda</taxon>
        <taxon>Chelicerata</taxon>
        <taxon>Arachnida</taxon>
        <taxon>Araneae</taxon>
        <taxon>Araneomorphae</taxon>
        <taxon>Entelegynae</taxon>
        <taxon>Araneoidea</taxon>
        <taxon>Araneidae</taxon>
        <taxon>Caerostris</taxon>
    </lineage>
</organism>